<evidence type="ECO:0000256" key="7">
    <source>
        <dbReference type="SAM" id="SignalP"/>
    </source>
</evidence>
<dbReference type="STRING" id="9986.ENSOCUP00000026451"/>
<evidence type="ECO:0000313" key="10">
    <source>
        <dbReference type="Proteomes" id="UP000001811"/>
    </source>
</evidence>
<evidence type="ECO:0000256" key="1">
    <source>
        <dbReference type="ARBA" id="ARBA00009500"/>
    </source>
</evidence>
<evidence type="ECO:0000256" key="3">
    <source>
        <dbReference type="ARBA" id="ARBA00022729"/>
    </source>
</evidence>
<dbReference type="GO" id="GO:0005615">
    <property type="term" value="C:extracellular space"/>
    <property type="evidence" value="ECO:0007669"/>
    <property type="project" value="InterPro"/>
</dbReference>
<dbReference type="GO" id="GO:0004867">
    <property type="term" value="F:serine-type endopeptidase inhibitor activity"/>
    <property type="evidence" value="ECO:0007669"/>
    <property type="project" value="UniProtKB-KW"/>
</dbReference>
<dbReference type="InterPro" id="IPR036186">
    <property type="entry name" value="Serpin_sf"/>
</dbReference>
<dbReference type="PANTHER" id="PTHR11461">
    <property type="entry name" value="SERINE PROTEASE INHIBITOR, SERPIN"/>
    <property type="match status" value="1"/>
</dbReference>
<accession>U3KMJ3</accession>
<evidence type="ECO:0000259" key="8">
    <source>
        <dbReference type="SMART" id="SM00093"/>
    </source>
</evidence>
<feature type="signal peptide" evidence="7">
    <location>
        <begin position="1"/>
        <end position="24"/>
    </location>
</feature>
<dbReference type="Proteomes" id="UP000001811">
    <property type="component" value="Unplaced"/>
</dbReference>
<name>U3KMJ3_RABIT</name>
<keyword evidence="10" id="KW-1185">Reference proteome</keyword>
<evidence type="ECO:0000256" key="6">
    <source>
        <dbReference type="RuleBase" id="RU000411"/>
    </source>
</evidence>
<dbReference type="HOGENOM" id="CLU_023330_2_1_1"/>
<keyword evidence="5" id="KW-0325">Glycoprotein</keyword>
<dbReference type="InParanoid" id="U3KMJ3"/>
<feature type="domain" description="Serpin" evidence="8">
    <location>
        <begin position="57"/>
        <end position="356"/>
    </location>
</feature>
<reference evidence="9" key="3">
    <citation type="submission" date="2025-09" db="UniProtKB">
        <authorList>
            <consortium name="Ensembl"/>
        </authorList>
    </citation>
    <scope>IDENTIFICATION</scope>
    <source>
        <strain evidence="9">Thorbecke</strain>
    </source>
</reference>
<evidence type="ECO:0000256" key="5">
    <source>
        <dbReference type="ARBA" id="ARBA00023180"/>
    </source>
</evidence>
<dbReference type="InterPro" id="IPR000215">
    <property type="entry name" value="Serpin_fam"/>
</dbReference>
<dbReference type="InterPro" id="IPR023796">
    <property type="entry name" value="Serpin_dom"/>
</dbReference>
<sequence length="357" mass="40247">MPPPVSWSLLALATLCCLVPRALAKGSLQQDSAESDADHQAHLTCHNLANIITDLAFAMYTEPSYWSNTSNILFSPLSITAALAMLSLGAWGDTRSLIQETLKFNPKEAPEALIHGCFQQMIHRILQTGHKTQLLTGSSLFMDKGLRPVATFLEGIKHWYHSKVTTVHFQDTKAARKHINGYVEKETKRKIRDVVQGLDSATRLVLVNYIFFHGKWIDEVQAMHPVQESFHVQEKRAMRVPMVNHLGTFYLHRDESLSSWVLVLHGVGGDTAFFLLPDPKKMGELERRLTRQHFEEILRHTGTRSASVFLPRFSISGTHDLRPILGKLGITNVFSDKADFSRITRAPVKLSKVRSPH</sequence>
<dbReference type="Gene3D" id="2.30.39.10">
    <property type="entry name" value="Alpha-1-antitrypsin, domain 1"/>
    <property type="match status" value="1"/>
</dbReference>
<dbReference type="PaxDb" id="9986-ENSOCUP00000026451"/>
<keyword evidence="2" id="KW-0646">Protease inhibitor</keyword>
<dbReference type="SUPFAM" id="SSF56574">
    <property type="entry name" value="Serpins"/>
    <property type="match status" value="1"/>
</dbReference>
<dbReference type="InterPro" id="IPR042178">
    <property type="entry name" value="Serpin_sf_1"/>
</dbReference>
<comment type="similarity">
    <text evidence="1 6">Belongs to the serpin family.</text>
</comment>
<protein>
    <recommendedName>
        <fullName evidence="8">Serpin domain-containing protein</fullName>
    </recommendedName>
</protein>
<dbReference type="PANTHER" id="PTHR11461:SF165">
    <property type="entry name" value="ALPHA-1-ANTITRYPSIN"/>
    <property type="match status" value="1"/>
</dbReference>
<dbReference type="AlphaFoldDB" id="U3KMJ3"/>
<dbReference type="FunFam" id="3.30.497.10:FF:000001">
    <property type="entry name" value="Serine protease inhibitor"/>
    <property type="match status" value="1"/>
</dbReference>
<dbReference type="Ensembl" id="ENSOCUT00000033403.2">
    <property type="protein sequence ID" value="ENSOCUP00000026451.2"/>
    <property type="gene ID" value="ENSOCUG00000029680.2"/>
</dbReference>
<dbReference type="GeneTree" id="ENSGT00940000154493"/>
<dbReference type="SMR" id="U3KMJ3"/>
<feature type="chain" id="PRO_5023895278" description="Serpin domain-containing protein" evidence="7">
    <location>
        <begin position="25"/>
        <end position="357"/>
    </location>
</feature>
<keyword evidence="3 7" id="KW-0732">Signal</keyword>
<dbReference type="Bgee" id="ENSOCUG00000029680">
    <property type="expression patterns" value="Expressed in testis"/>
</dbReference>
<evidence type="ECO:0000256" key="2">
    <source>
        <dbReference type="ARBA" id="ARBA00022690"/>
    </source>
</evidence>
<evidence type="ECO:0000256" key="4">
    <source>
        <dbReference type="ARBA" id="ARBA00022900"/>
    </source>
</evidence>
<keyword evidence="4" id="KW-0722">Serine protease inhibitor</keyword>
<dbReference type="Gene3D" id="3.30.497.10">
    <property type="entry name" value="Antithrombin, subunit I, domain 2"/>
    <property type="match status" value="1"/>
</dbReference>
<evidence type="ECO:0000313" key="9">
    <source>
        <dbReference type="Ensembl" id="ENSOCUP00000026451.2"/>
    </source>
</evidence>
<dbReference type="eggNOG" id="KOG2392">
    <property type="taxonomic scope" value="Eukaryota"/>
</dbReference>
<proteinExistence type="inferred from homology"/>
<dbReference type="SMART" id="SM00093">
    <property type="entry name" value="SERPIN"/>
    <property type="match status" value="1"/>
</dbReference>
<reference evidence="9" key="2">
    <citation type="submission" date="2025-08" db="UniProtKB">
        <authorList>
            <consortium name="Ensembl"/>
        </authorList>
    </citation>
    <scope>IDENTIFICATION</scope>
    <source>
        <strain evidence="9">Thorbecke</strain>
    </source>
</reference>
<reference evidence="9 10" key="1">
    <citation type="journal article" date="2011" name="Nature">
        <title>A high-resolution map of human evolutionary constraint using 29 mammals.</title>
        <authorList>
            <person name="Lindblad-Toh K."/>
            <person name="Garber M."/>
            <person name="Zuk O."/>
            <person name="Lin M.F."/>
            <person name="Parker B.J."/>
            <person name="Washietl S."/>
            <person name="Kheradpour P."/>
            <person name="Ernst J."/>
            <person name="Jordan G."/>
            <person name="Mauceli E."/>
            <person name="Ward L.D."/>
            <person name="Lowe C.B."/>
            <person name="Holloway A.K."/>
            <person name="Clamp M."/>
            <person name="Gnerre S."/>
            <person name="Alfoldi J."/>
            <person name="Beal K."/>
            <person name="Chang J."/>
            <person name="Clawson H."/>
            <person name="Cuff J."/>
            <person name="Di Palma F."/>
            <person name="Fitzgerald S."/>
            <person name="Flicek P."/>
            <person name="Guttman M."/>
            <person name="Hubisz M.J."/>
            <person name="Jaffe D.B."/>
            <person name="Jungreis I."/>
            <person name="Kent W.J."/>
            <person name="Kostka D."/>
            <person name="Lara M."/>
            <person name="Martins A.L."/>
            <person name="Massingham T."/>
            <person name="Moltke I."/>
            <person name="Raney B.J."/>
            <person name="Rasmussen M.D."/>
            <person name="Robinson J."/>
            <person name="Stark A."/>
            <person name="Vilella A.J."/>
            <person name="Wen J."/>
            <person name="Xie X."/>
            <person name="Zody M.C."/>
            <person name="Baldwin J."/>
            <person name="Bloom T."/>
            <person name="Chin C.W."/>
            <person name="Heiman D."/>
            <person name="Nicol R."/>
            <person name="Nusbaum C."/>
            <person name="Young S."/>
            <person name="Wilkinson J."/>
            <person name="Worley K.C."/>
            <person name="Kovar C.L."/>
            <person name="Muzny D.M."/>
            <person name="Gibbs R.A."/>
            <person name="Cree A."/>
            <person name="Dihn H.H."/>
            <person name="Fowler G."/>
            <person name="Jhangiani S."/>
            <person name="Joshi V."/>
            <person name="Lee S."/>
            <person name="Lewis L.R."/>
            <person name="Nazareth L.V."/>
            <person name="Okwuonu G."/>
            <person name="Santibanez J."/>
            <person name="Warren W.C."/>
            <person name="Mardis E.R."/>
            <person name="Weinstock G.M."/>
            <person name="Wilson R.K."/>
            <person name="Delehaunty K."/>
            <person name="Dooling D."/>
            <person name="Fronik C."/>
            <person name="Fulton L."/>
            <person name="Fulton B."/>
            <person name="Graves T."/>
            <person name="Minx P."/>
            <person name="Sodergren E."/>
            <person name="Birney E."/>
            <person name="Margulies E.H."/>
            <person name="Herrero J."/>
            <person name="Green E.D."/>
            <person name="Haussler D."/>
            <person name="Siepel A."/>
            <person name="Goldman N."/>
            <person name="Pollard K.S."/>
            <person name="Pedersen J.S."/>
            <person name="Lander E.S."/>
            <person name="Kellis M."/>
        </authorList>
    </citation>
    <scope>NUCLEOTIDE SEQUENCE [LARGE SCALE GENOMIC DNA]</scope>
    <source>
        <strain evidence="10">Thorbecke</strain>
    </source>
</reference>
<dbReference type="Pfam" id="PF00079">
    <property type="entry name" value="Serpin"/>
    <property type="match status" value="1"/>
</dbReference>
<dbReference type="InterPro" id="IPR042185">
    <property type="entry name" value="Serpin_sf_2"/>
</dbReference>
<organism evidence="9 10">
    <name type="scientific">Oryctolagus cuniculus</name>
    <name type="common">Rabbit</name>
    <dbReference type="NCBI Taxonomy" id="9986"/>
    <lineage>
        <taxon>Eukaryota</taxon>
        <taxon>Metazoa</taxon>
        <taxon>Chordata</taxon>
        <taxon>Craniata</taxon>
        <taxon>Vertebrata</taxon>
        <taxon>Euteleostomi</taxon>
        <taxon>Mammalia</taxon>
        <taxon>Eutheria</taxon>
        <taxon>Euarchontoglires</taxon>
        <taxon>Glires</taxon>
        <taxon>Lagomorpha</taxon>
        <taxon>Leporidae</taxon>
        <taxon>Oryctolagus</taxon>
    </lineage>
</organism>